<reference evidence="9 10" key="1">
    <citation type="submission" date="2020-08" db="EMBL/GenBank/DDBJ databases">
        <title>Genome public.</title>
        <authorList>
            <person name="Liu C."/>
            <person name="Sun Q."/>
        </authorList>
    </citation>
    <scope>NUCLEOTIDE SEQUENCE [LARGE SCALE GENOMIC DNA]</scope>
    <source>
        <strain evidence="9 10">NSJ-27</strain>
    </source>
</reference>
<sequence length="256" mass="27997">MQLRNNSIQQYAAMQGLLLSNEKGQGQKQMEIGVLLNKFFQILKRYALLMISLALVGGLAGYLITAFFITPKYQASTTMIVNNSQQATGTLTTSDYNAATHLVDTYAVIIKSDTVLNPVISQLSLDMPYEALAAQIDVSPVNNTQLMQVSMVHPNGEYARKIVEKISQIAPQLIEDRVAGSCKIISQARTSSKPVTPNLKWNLLLSVFSGLAVAAIIIFIRESMDNTVNTEEQLAEITDSIVIGVIPLEGGRRHGK</sequence>
<evidence type="ECO:0000313" key="9">
    <source>
        <dbReference type="EMBL" id="MBC5786963.1"/>
    </source>
</evidence>
<dbReference type="Proteomes" id="UP000649151">
    <property type="component" value="Unassembled WGS sequence"/>
</dbReference>
<evidence type="ECO:0000256" key="3">
    <source>
        <dbReference type="ARBA" id="ARBA00022475"/>
    </source>
</evidence>
<feature type="transmembrane region" description="Helical" evidence="7">
    <location>
        <begin position="201"/>
        <end position="220"/>
    </location>
</feature>
<comment type="subcellular location">
    <subcellularLocation>
        <location evidence="1">Cell membrane</location>
        <topology evidence="1">Multi-pass membrane protein</topology>
    </subcellularLocation>
</comment>
<keyword evidence="6 7" id="KW-0472">Membrane</keyword>
<dbReference type="RefSeq" id="WP_069988627.1">
    <property type="nucleotide sequence ID" value="NZ_JACOQK010000001.1"/>
</dbReference>
<evidence type="ECO:0000256" key="7">
    <source>
        <dbReference type="SAM" id="Phobius"/>
    </source>
</evidence>
<name>A0ABR7IPE6_9CLOT</name>
<organism evidence="9 10">
    <name type="scientific">Clostridium facile</name>
    <dbReference type="NCBI Taxonomy" id="2763035"/>
    <lineage>
        <taxon>Bacteria</taxon>
        <taxon>Bacillati</taxon>
        <taxon>Bacillota</taxon>
        <taxon>Clostridia</taxon>
        <taxon>Eubacteriales</taxon>
        <taxon>Clostridiaceae</taxon>
        <taxon>Clostridium</taxon>
    </lineage>
</organism>
<evidence type="ECO:0000256" key="6">
    <source>
        <dbReference type="ARBA" id="ARBA00023136"/>
    </source>
</evidence>
<evidence type="ECO:0000256" key="1">
    <source>
        <dbReference type="ARBA" id="ARBA00004651"/>
    </source>
</evidence>
<feature type="domain" description="Polysaccharide chain length determinant N-terminal" evidence="8">
    <location>
        <begin position="36"/>
        <end position="123"/>
    </location>
</feature>
<evidence type="ECO:0000256" key="2">
    <source>
        <dbReference type="ARBA" id="ARBA00006683"/>
    </source>
</evidence>
<dbReference type="PANTHER" id="PTHR32309:SF13">
    <property type="entry name" value="FERRIC ENTEROBACTIN TRANSPORT PROTEIN FEPE"/>
    <property type="match status" value="1"/>
</dbReference>
<keyword evidence="10" id="KW-1185">Reference proteome</keyword>
<dbReference type="InterPro" id="IPR050445">
    <property type="entry name" value="Bact_polysacc_biosynth/exp"/>
</dbReference>
<dbReference type="Pfam" id="PF02706">
    <property type="entry name" value="Wzz"/>
    <property type="match status" value="1"/>
</dbReference>
<keyword evidence="4 7" id="KW-0812">Transmembrane</keyword>
<accession>A0ABR7IPE6</accession>
<keyword evidence="5 7" id="KW-1133">Transmembrane helix</keyword>
<keyword evidence="3" id="KW-1003">Cell membrane</keyword>
<evidence type="ECO:0000259" key="8">
    <source>
        <dbReference type="Pfam" id="PF02706"/>
    </source>
</evidence>
<gene>
    <name evidence="9" type="ORF">H8Z77_02855</name>
</gene>
<comment type="similarity">
    <text evidence="2">Belongs to the CpsC/CapA family.</text>
</comment>
<evidence type="ECO:0000256" key="4">
    <source>
        <dbReference type="ARBA" id="ARBA00022692"/>
    </source>
</evidence>
<feature type="transmembrane region" description="Helical" evidence="7">
    <location>
        <begin position="46"/>
        <end position="69"/>
    </location>
</feature>
<protein>
    <recommendedName>
        <fullName evidence="8">Polysaccharide chain length determinant N-terminal domain-containing protein</fullName>
    </recommendedName>
</protein>
<proteinExistence type="inferred from homology"/>
<dbReference type="PANTHER" id="PTHR32309">
    <property type="entry name" value="TYROSINE-PROTEIN KINASE"/>
    <property type="match status" value="1"/>
</dbReference>
<dbReference type="InterPro" id="IPR003856">
    <property type="entry name" value="LPS_length_determ_N"/>
</dbReference>
<dbReference type="EMBL" id="JACOQK010000001">
    <property type="protein sequence ID" value="MBC5786963.1"/>
    <property type="molecule type" value="Genomic_DNA"/>
</dbReference>
<evidence type="ECO:0000256" key="5">
    <source>
        <dbReference type="ARBA" id="ARBA00022989"/>
    </source>
</evidence>
<evidence type="ECO:0000313" key="10">
    <source>
        <dbReference type="Proteomes" id="UP000649151"/>
    </source>
</evidence>
<comment type="caution">
    <text evidence="9">The sequence shown here is derived from an EMBL/GenBank/DDBJ whole genome shotgun (WGS) entry which is preliminary data.</text>
</comment>